<keyword evidence="1" id="KW-1133">Transmembrane helix</keyword>
<feature type="transmembrane region" description="Helical" evidence="1">
    <location>
        <begin position="6"/>
        <end position="27"/>
    </location>
</feature>
<dbReference type="EMBL" id="VSSQ01043515">
    <property type="protein sequence ID" value="MPM97211.1"/>
    <property type="molecule type" value="Genomic_DNA"/>
</dbReference>
<comment type="caution">
    <text evidence="2">The sequence shown here is derived from an EMBL/GenBank/DDBJ whole genome shotgun (WGS) entry which is preliminary data.</text>
</comment>
<name>A0A645E6M5_9ZZZZ</name>
<evidence type="ECO:0000313" key="2">
    <source>
        <dbReference type="EMBL" id="MPM97211.1"/>
    </source>
</evidence>
<dbReference type="Pfam" id="PF09682">
    <property type="entry name" value="Phage_holin_6_1"/>
    <property type="match status" value="1"/>
</dbReference>
<keyword evidence="1" id="KW-0812">Transmembrane</keyword>
<gene>
    <name evidence="2" type="ORF">SDC9_144384</name>
</gene>
<evidence type="ECO:0000256" key="1">
    <source>
        <dbReference type="SAM" id="Phobius"/>
    </source>
</evidence>
<dbReference type="AlphaFoldDB" id="A0A645E6M5"/>
<accession>A0A645E6M5</accession>
<dbReference type="InterPro" id="IPR010026">
    <property type="entry name" value="Phage_holin_LL-H"/>
</dbReference>
<keyword evidence="1" id="KW-0472">Membrane</keyword>
<protein>
    <recommendedName>
        <fullName evidence="3">Holin</fullName>
    </recommendedName>
</protein>
<proteinExistence type="predicted"/>
<organism evidence="2">
    <name type="scientific">bioreactor metagenome</name>
    <dbReference type="NCBI Taxonomy" id="1076179"/>
    <lineage>
        <taxon>unclassified sequences</taxon>
        <taxon>metagenomes</taxon>
        <taxon>ecological metagenomes</taxon>
    </lineage>
</organism>
<sequence length="104" mass="11307">MIDITPIANAVIALIAAVITAFVIPLVKAKISKEKLEKIKMWVNIAVEAAEQIYEGSGRGAAKKAYVVEFLNSKGYTLDPDSLDNLIEAAVFNLPQYIEAAIEE</sequence>
<evidence type="ECO:0008006" key="3">
    <source>
        <dbReference type="Google" id="ProtNLM"/>
    </source>
</evidence>
<reference evidence="2" key="1">
    <citation type="submission" date="2019-08" db="EMBL/GenBank/DDBJ databases">
        <authorList>
            <person name="Kucharzyk K."/>
            <person name="Murdoch R.W."/>
            <person name="Higgins S."/>
            <person name="Loffler F."/>
        </authorList>
    </citation>
    <scope>NUCLEOTIDE SEQUENCE</scope>
</reference>